<dbReference type="EMBL" id="JAHRHJ020000659">
    <property type="protein sequence ID" value="KAH9293846.1"/>
    <property type="molecule type" value="Genomic_DNA"/>
</dbReference>
<name>A0AA38F9D6_TAXCH</name>
<organism evidence="2 3">
    <name type="scientific">Taxus chinensis</name>
    <name type="common">Chinese yew</name>
    <name type="synonym">Taxus wallichiana var. chinensis</name>
    <dbReference type="NCBI Taxonomy" id="29808"/>
    <lineage>
        <taxon>Eukaryota</taxon>
        <taxon>Viridiplantae</taxon>
        <taxon>Streptophyta</taxon>
        <taxon>Embryophyta</taxon>
        <taxon>Tracheophyta</taxon>
        <taxon>Spermatophyta</taxon>
        <taxon>Pinopsida</taxon>
        <taxon>Pinidae</taxon>
        <taxon>Conifers II</taxon>
        <taxon>Cupressales</taxon>
        <taxon>Taxaceae</taxon>
        <taxon>Taxus</taxon>
    </lineage>
</organism>
<protein>
    <submittedName>
        <fullName evidence="2">Uncharacterized protein</fullName>
    </submittedName>
</protein>
<feature type="non-terminal residue" evidence="2">
    <location>
        <position position="62"/>
    </location>
</feature>
<evidence type="ECO:0000313" key="3">
    <source>
        <dbReference type="Proteomes" id="UP000824469"/>
    </source>
</evidence>
<gene>
    <name evidence="2" type="ORF">KI387_040951</name>
</gene>
<accession>A0AA38F9D6</accession>
<keyword evidence="3" id="KW-1185">Reference proteome</keyword>
<feature type="compositionally biased region" description="Basic and acidic residues" evidence="1">
    <location>
        <begin position="44"/>
        <end position="62"/>
    </location>
</feature>
<evidence type="ECO:0000313" key="2">
    <source>
        <dbReference type="EMBL" id="KAH9293846.1"/>
    </source>
</evidence>
<comment type="caution">
    <text evidence="2">The sequence shown here is derived from an EMBL/GenBank/DDBJ whole genome shotgun (WGS) entry which is preliminary data.</text>
</comment>
<feature type="region of interest" description="Disordered" evidence="1">
    <location>
        <begin position="1"/>
        <end position="62"/>
    </location>
</feature>
<sequence>MCKLAKHDDNEEDGVSDKTARNTEINPYVEIGGEEPSEEEAYRDEEFLSEHEEEGPNGRDEE</sequence>
<proteinExistence type="predicted"/>
<feature type="compositionally biased region" description="Basic and acidic residues" evidence="1">
    <location>
        <begin position="1"/>
        <end position="21"/>
    </location>
</feature>
<dbReference type="AlphaFoldDB" id="A0AA38F9D6"/>
<feature type="compositionally biased region" description="Acidic residues" evidence="1">
    <location>
        <begin position="32"/>
        <end position="43"/>
    </location>
</feature>
<evidence type="ECO:0000256" key="1">
    <source>
        <dbReference type="SAM" id="MobiDB-lite"/>
    </source>
</evidence>
<reference evidence="2 3" key="1">
    <citation type="journal article" date="2021" name="Nat. Plants">
        <title>The Taxus genome provides insights into paclitaxel biosynthesis.</title>
        <authorList>
            <person name="Xiong X."/>
            <person name="Gou J."/>
            <person name="Liao Q."/>
            <person name="Li Y."/>
            <person name="Zhou Q."/>
            <person name="Bi G."/>
            <person name="Li C."/>
            <person name="Du R."/>
            <person name="Wang X."/>
            <person name="Sun T."/>
            <person name="Guo L."/>
            <person name="Liang H."/>
            <person name="Lu P."/>
            <person name="Wu Y."/>
            <person name="Zhang Z."/>
            <person name="Ro D.K."/>
            <person name="Shang Y."/>
            <person name="Huang S."/>
            <person name="Yan J."/>
        </authorList>
    </citation>
    <scope>NUCLEOTIDE SEQUENCE [LARGE SCALE GENOMIC DNA]</scope>
    <source>
        <strain evidence="2">Ta-2019</strain>
    </source>
</reference>
<dbReference type="Proteomes" id="UP000824469">
    <property type="component" value="Unassembled WGS sequence"/>
</dbReference>